<dbReference type="KEGG" id="sfk:KY5_6366"/>
<sequence>MIFRRPWLSAVVLALASSSLSPVAASAVPHPSGASRSVQRDADALRDAGVTGVAVRLETPHGAVTARSGVGDLVTRRPVPKDGYLRLGSTTKTFVATVVLQLVGEKRLSLDQTVEELLPGVVRGVGNDGRTITLRDLLRHVLRRPVACLRARGAGGPGHAP</sequence>
<accession>A0A291QIS3</accession>
<evidence type="ECO:0000313" key="3">
    <source>
        <dbReference type="EMBL" id="ATL31384.1"/>
    </source>
</evidence>
<dbReference type="Gene3D" id="3.40.710.10">
    <property type="entry name" value="DD-peptidase/beta-lactamase superfamily"/>
    <property type="match status" value="1"/>
</dbReference>
<evidence type="ECO:0000259" key="2">
    <source>
        <dbReference type="Pfam" id="PF00144"/>
    </source>
</evidence>
<dbReference type="InterPro" id="IPR012338">
    <property type="entry name" value="Beta-lactam/transpept-like"/>
</dbReference>
<keyword evidence="4" id="KW-1185">Reference proteome</keyword>
<protein>
    <submittedName>
        <fullName evidence="3">D-alanyl-D-alanine carboxypeptidase</fullName>
        <ecNumber evidence="3">3.4.16.4</ecNumber>
    </submittedName>
</protein>
<keyword evidence="3" id="KW-0645">Protease</keyword>
<dbReference type="EC" id="3.4.16.4" evidence="3"/>
<dbReference type="InterPro" id="IPR050789">
    <property type="entry name" value="Diverse_Enzym_Activities"/>
</dbReference>
<dbReference type="SUPFAM" id="SSF56601">
    <property type="entry name" value="beta-lactamase/transpeptidase-like"/>
    <property type="match status" value="1"/>
</dbReference>
<keyword evidence="3" id="KW-0121">Carboxypeptidase</keyword>
<dbReference type="EMBL" id="CP022685">
    <property type="protein sequence ID" value="ATL31384.1"/>
    <property type="molecule type" value="Genomic_DNA"/>
</dbReference>
<dbReference type="RefSeq" id="WP_324965461.1">
    <property type="nucleotide sequence ID" value="NZ_CP022685.1"/>
</dbReference>
<dbReference type="InterPro" id="IPR001466">
    <property type="entry name" value="Beta-lactam-related"/>
</dbReference>
<dbReference type="PANTHER" id="PTHR43283">
    <property type="entry name" value="BETA-LACTAMASE-RELATED"/>
    <property type="match status" value="1"/>
</dbReference>
<dbReference type="Proteomes" id="UP000221011">
    <property type="component" value="Chromosome"/>
</dbReference>
<dbReference type="GO" id="GO:0009002">
    <property type="term" value="F:serine-type D-Ala-D-Ala carboxypeptidase activity"/>
    <property type="evidence" value="ECO:0007669"/>
    <property type="project" value="UniProtKB-EC"/>
</dbReference>
<gene>
    <name evidence="3" type="ORF">KY5_6366</name>
</gene>
<proteinExistence type="predicted"/>
<evidence type="ECO:0000256" key="1">
    <source>
        <dbReference type="SAM" id="SignalP"/>
    </source>
</evidence>
<evidence type="ECO:0000313" key="4">
    <source>
        <dbReference type="Proteomes" id="UP000221011"/>
    </source>
</evidence>
<keyword evidence="1" id="KW-0732">Signal</keyword>
<feature type="chain" id="PRO_5039126803" evidence="1">
    <location>
        <begin position="25"/>
        <end position="161"/>
    </location>
</feature>
<feature type="domain" description="Beta-lactamase-related" evidence="2">
    <location>
        <begin position="47"/>
        <end position="140"/>
    </location>
</feature>
<dbReference type="PANTHER" id="PTHR43283:SF3">
    <property type="entry name" value="BETA-LACTAMASE FAMILY PROTEIN (AFU_ORTHOLOGUE AFUA_5G07500)"/>
    <property type="match status" value="1"/>
</dbReference>
<reference evidence="3 4" key="1">
    <citation type="submission" date="2017-08" db="EMBL/GenBank/DDBJ databases">
        <title>Complete Genome Sequence of Streptomyces formicae KY5, the formicamycin producer.</title>
        <authorList>
            <person name="Holmes N.A."/>
            <person name="Devine R."/>
            <person name="Qin Z."/>
            <person name="Seipke R.F."/>
            <person name="Wilkinson B."/>
            <person name="Hutchings M.I."/>
        </authorList>
    </citation>
    <scope>NUCLEOTIDE SEQUENCE [LARGE SCALE GENOMIC DNA]</scope>
    <source>
        <strain evidence="3 4">KY5</strain>
    </source>
</reference>
<name>A0A291QIS3_9ACTN</name>
<dbReference type="AlphaFoldDB" id="A0A291QIS3"/>
<dbReference type="Pfam" id="PF00144">
    <property type="entry name" value="Beta-lactamase"/>
    <property type="match status" value="1"/>
</dbReference>
<organism evidence="3 4">
    <name type="scientific">Streptomyces formicae</name>
    <dbReference type="NCBI Taxonomy" id="1616117"/>
    <lineage>
        <taxon>Bacteria</taxon>
        <taxon>Bacillati</taxon>
        <taxon>Actinomycetota</taxon>
        <taxon>Actinomycetes</taxon>
        <taxon>Kitasatosporales</taxon>
        <taxon>Streptomycetaceae</taxon>
        <taxon>Streptomyces</taxon>
    </lineage>
</organism>
<feature type="signal peptide" evidence="1">
    <location>
        <begin position="1"/>
        <end position="24"/>
    </location>
</feature>
<keyword evidence="3" id="KW-0378">Hydrolase</keyword>